<evidence type="ECO:0000256" key="1">
    <source>
        <dbReference type="SAM" id="MobiDB-lite"/>
    </source>
</evidence>
<feature type="region of interest" description="Disordered" evidence="1">
    <location>
        <begin position="65"/>
        <end position="87"/>
    </location>
</feature>
<reference evidence="2" key="1">
    <citation type="submission" date="2022-01" db="EMBL/GenBank/DDBJ databases">
        <authorList>
            <person name="King R."/>
        </authorList>
    </citation>
    <scope>NUCLEOTIDE SEQUENCE</scope>
</reference>
<organism evidence="2 3">
    <name type="scientific">Phyllotreta striolata</name>
    <name type="common">Striped flea beetle</name>
    <name type="synonym">Crioceris striolata</name>
    <dbReference type="NCBI Taxonomy" id="444603"/>
    <lineage>
        <taxon>Eukaryota</taxon>
        <taxon>Metazoa</taxon>
        <taxon>Ecdysozoa</taxon>
        <taxon>Arthropoda</taxon>
        <taxon>Hexapoda</taxon>
        <taxon>Insecta</taxon>
        <taxon>Pterygota</taxon>
        <taxon>Neoptera</taxon>
        <taxon>Endopterygota</taxon>
        <taxon>Coleoptera</taxon>
        <taxon>Polyphaga</taxon>
        <taxon>Cucujiformia</taxon>
        <taxon>Chrysomeloidea</taxon>
        <taxon>Chrysomelidae</taxon>
        <taxon>Galerucinae</taxon>
        <taxon>Alticini</taxon>
        <taxon>Phyllotreta</taxon>
    </lineage>
</organism>
<evidence type="ECO:0000313" key="3">
    <source>
        <dbReference type="Proteomes" id="UP001153712"/>
    </source>
</evidence>
<accession>A0A9N9TMS9</accession>
<dbReference type="Proteomes" id="UP001153712">
    <property type="component" value="Chromosome 4"/>
</dbReference>
<dbReference type="AlphaFoldDB" id="A0A9N9TMS9"/>
<sequence length="87" mass="9619">MRKKCYNAAAKCQNVANCAWQMRARPAQNRPGLPGLARALVPHLAFVGPQVTRTCRRVYKVSTIPEEETSEGTNNNEAVETKAMTTD</sequence>
<name>A0A9N9TMS9_PHYSR</name>
<keyword evidence="3" id="KW-1185">Reference proteome</keyword>
<proteinExistence type="predicted"/>
<evidence type="ECO:0000313" key="2">
    <source>
        <dbReference type="EMBL" id="CAG9861151.1"/>
    </source>
</evidence>
<protein>
    <submittedName>
        <fullName evidence="2">Uncharacterized protein</fullName>
    </submittedName>
</protein>
<dbReference type="EMBL" id="OU900097">
    <property type="protein sequence ID" value="CAG9861151.1"/>
    <property type="molecule type" value="Genomic_DNA"/>
</dbReference>
<gene>
    <name evidence="2" type="ORF">PHYEVI_LOCUS7494</name>
</gene>